<accession>Q2HYL1</accession>
<protein>
    <submittedName>
        <fullName evidence="1">Uncharacterized protein</fullName>
    </submittedName>
</protein>
<organism evidence="1">
    <name type="scientific">Ictalurus punctatus</name>
    <name type="common">Channel catfish</name>
    <name type="synonym">Silurus punctatus</name>
    <dbReference type="NCBI Taxonomy" id="7998"/>
    <lineage>
        <taxon>Eukaryota</taxon>
        <taxon>Metazoa</taxon>
        <taxon>Chordata</taxon>
        <taxon>Craniata</taxon>
        <taxon>Vertebrata</taxon>
        <taxon>Euteleostomi</taxon>
        <taxon>Actinopterygii</taxon>
        <taxon>Neopterygii</taxon>
        <taxon>Teleostei</taxon>
        <taxon>Ostariophysi</taxon>
        <taxon>Siluriformes</taxon>
        <taxon>Ictaluridae</taxon>
        <taxon>Ictalurus</taxon>
    </lineage>
</organism>
<feature type="non-terminal residue" evidence="1">
    <location>
        <position position="1"/>
    </location>
</feature>
<evidence type="ECO:0000313" key="1">
    <source>
        <dbReference type="EMBL" id="ABC94497.1"/>
    </source>
</evidence>
<proteinExistence type="evidence at transcript level"/>
<sequence>QSNRISLLQSGAVTTHTHSNSNTQWAVTIHTSTQRAGFYQEYSNSRALHAHTITYSNFTHNGYLNAAHELMLYFFHMFFFKAQNENRHGDQSSPPPGQTEETTPQFMLKMNSNTRVSAHKHCGSYLIINKNLPTHVAML</sequence>
<name>Q2HYL1_ICTPU</name>
<dbReference type="AlphaFoldDB" id="Q2HYL1"/>
<dbReference type="EMBL" id="DQ363481">
    <property type="protein sequence ID" value="ABC94497.1"/>
    <property type="molecule type" value="mRNA"/>
</dbReference>
<reference evidence="1" key="1">
    <citation type="submission" date="2006-01" db="EMBL/GenBank/DDBJ databases">
        <title>Channel catfish gene expression after Edwardsiella ictaluri infection.</title>
        <authorList>
            <person name="Yeh H.-Y."/>
            <person name="Klesius P.H."/>
        </authorList>
    </citation>
    <scope>NUCLEOTIDE SEQUENCE</scope>
    <source>
        <strain evidence="1">ATCC CRL-2772</strain>
        <tissue evidence="1">Ovary</tissue>
    </source>
</reference>